<evidence type="ECO:0000313" key="8">
    <source>
        <dbReference type="EMBL" id="MDE1461288.1"/>
    </source>
</evidence>
<keyword evidence="4 7" id="KW-0812">Transmembrane</keyword>
<dbReference type="RefSeq" id="WP_274687651.1">
    <property type="nucleotide sequence ID" value="NZ_JAPMOU010000004.1"/>
</dbReference>
<name>A0ABT5U4K4_9GAMM</name>
<keyword evidence="6 7" id="KW-0472">Membrane</keyword>
<keyword evidence="9" id="KW-1185">Reference proteome</keyword>
<evidence type="ECO:0000256" key="4">
    <source>
        <dbReference type="ARBA" id="ARBA00022692"/>
    </source>
</evidence>
<gene>
    <name evidence="8" type="ORF">ORQ98_04840</name>
</gene>
<evidence type="ECO:0000256" key="1">
    <source>
        <dbReference type="ARBA" id="ARBA00004651"/>
    </source>
</evidence>
<evidence type="ECO:0000256" key="3">
    <source>
        <dbReference type="ARBA" id="ARBA00022475"/>
    </source>
</evidence>
<feature type="transmembrane region" description="Helical" evidence="7">
    <location>
        <begin position="40"/>
        <end position="63"/>
    </location>
</feature>
<dbReference type="Pfam" id="PF01810">
    <property type="entry name" value="LysE"/>
    <property type="match status" value="1"/>
</dbReference>
<dbReference type="PANTHER" id="PTHR30086">
    <property type="entry name" value="ARGININE EXPORTER PROTEIN ARGO"/>
    <property type="match status" value="1"/>
</dbReference>
<evidence type="ECO:0000256" key="5">
    <source>
        <dbReference type="ARBA" id="ARBA00022989"/>
    </source>
</evidence>
<sequence length="211" mass="22989">MDIQLIIVYTMVSFFYIISPGPAVFLAITNGVTTNLNTVAISSAGNVLGLLLLSTVSMLGLGALLLSSALLFSTVKIVGAAYLIYLGVKQFLIARSIRVLNTPEALPKRSALSYFTESFIVAATNPKPILFFVALFPQFLNVQHALLPQFLVLTGIFMLLSFISLLSYGFISKSAKGLLAKRVFMQWFHRITGGLFIMMGLSLLKLKNSQA</sequence>
<feature type="transmembrane region" description="Helical" evidence="7">
    <location>
        <begin position="69"/>
        <end position="88"/>
    </location>
</feature>
<feature type="transmembrane region" description="Helical" evidence="7">
    <location>
        <begin position="183"/>
        <end position="204"/>
    </location>
</feature>
<dbReference type="PIRSF" id="PIRSF006324">
    <property type="entry name" value="LeuE"/>
    <property type="match status" value="1"/>
</dbReference>
<organism evidence="8 9">
    <name type="scientific">Spartinivicinus poritis</name>
    <dbReference type="NCBI Taxonomy" id="2994640"/>
    <lineage>
        <taxon>Bacteria</taxon>
        <taxon>Pseudomonadati</taxon>
        <taxon>Pseudomonadota</taxon>
        <taxon>Gammaproteobacteria</taxon>
        <taxon>Oceanospirillales</taxon>
        <taxon>Zooshikellaceae</taxon>
        <taxon>Spartinivicinus</taxon>
    </lineage>
</organism>
<protein>
    <submittedName>
        <fullName evidence="8">LysE family translocator</fullName>
    </submittedName>
</protein>
<dbReference type="PANTHER" id="PTHR30086:SF14">
    <property type="entry name" value="HOMOSERINE_HOMOSERINE LACTONE EFFLUX PROTEIN"/>
    <property type="match status" value="1"/>
</dbReference>
<keyword evidence="3" id="KW-1003">Cell membrane</keyword>
<dbReference type="Proteomes" id="UP001528823">
    <property type="component" value="Unassembled WGS sequence"/>
</dbReference>
<proteinExistence type="inferred from homology"/>
<feature type="transmembrane region" description="Helical" evidence="7">
    <location>
        <begin position="6"/>
        <end position="28"/>
    </location>
</feature>
<evidence type="ECO:0000256" key="6">
    <source>
        <dbReference type="ARBA" id="ARBA00023136"/>
    </source>
</evidence>
<evidence type="ECO:0000256" key="7">
    <source>
        <dbReference type="SAM" id="Phobius"/>
    </source>
</evidence>
<accession>A0ABT5U4K4</accession>
<evidence type="ECO:0000256" key="2">
    <source>
        <dbReference type="ARBA" id="ARBA00007928"/>
    </source>
</evidence>
<evidence type="ECO:0000313" key="9">
    <source>
        <dbReference type="Proteomes" id="UP001528823"/>
    </source>
</evidence>
<comment type="subcellular location">
    <subcellularLocation>
        <location evidence="1">Cell membrane</location>
        <topology evidence="1">Multi-pass membrane protein</topology>
    </subcellularLocation>
</comment>
<keyword evidence="5 7" id="KW-1133">Transmembrane helix</keyword>
<comment type="similarity">
    <text evidence="2">Belongs to the Rht family.</text>
</comment>
<feature type="transmembrane region" description="Helical" evidence="7">
    <location>
        <begin position="146"/>
        <end position="171"/>
    </location>
</feature>
<dbReference type="EMBL" id="JAPMOU010000004">
    <property type="protein sequence ID" value="MDE1461288.1"/>
    <property type="molecule type" value="Genomic_DNA"/>
</dbReference>
<comment type="caution">
    <text evidence="8">The sequence shown here is derived from an EMBL/GenBank/DDBJ whole genome shotgun (WGS) entry which is preliminary data.</text>
</comment>
<reference evidence="8 9" key="1">
    <citation type="submission" date="2022-11" db="EMBL/GenBank/DDBJ databases">
        <title>Spartinivicinus poritis sp. nov., isolated from scleractinian coral Porites lutea.</title>
        <authorList>
            <person name="Zhang G."/>
            <person name="Cai L."/>
            <person name="Wei Q."/>
        </authorList>
    </citation>
    <scope>NUCLEOTIDE SEQUENCE [LARGE SCALE GENOMIC DNA]</scope>
    <source>
        <strain evidence="8 9">A2-2</strain>
    </source>
</reference>
<dbReference type="InterPro" id="IPR001123">
    <property type="entry name" value="LeuE-type"/>
</dbReference>